<keyword evidence="7" id="KW-1185">Reference proteome</keyword>
<dbReference type="GO" id="GO:0004497">
    <property type="term" value="F:monooxygenase activity"/>
    <property type="evidence" value="ECO:0007669"/>
    <property type="project" value="InterPro"/>
</dbReference>
<evidence type="ECO:0000256" key="1">
    <source>
        <dbReference type="ARBA" id="ARBA00004613"/>
    </source>
</evidence>
<keyword evidence="3" id="KW-0964">Secreted</keyword>
<dbReference type="PANTHER" id="PTHR11475:SF4">
    <property type="entry name" value="CHORION PEROXIDASE"/>
    <property type="match status" value="1"/>
</dbReference>
<comment type="subunit">
    <text evidence="2">Homotetramer.</text>
</comment>
<dbReference type="PRINTS" id="PR00457">
    <property type="entry name" value="ANPEROXIDASE"/>
</dbReference>
<dbReference type="InterPro" id="IPR037120">
    <property type="entry name" value="Haem_peroxidase_sf_animal"/>
</dbReference>
<dbReference type="EMBL" id="LN649232">
    <property type="protein sequence ID" value="CEI41529.1"/>
    <property type="molecule type" value="Genomic_DNA"/>
</dbReference>
<feature type="binding site" description="axial binding residue" evidence="5">
    <location>
        <position position="511"/>
    </location>
    <ligand>
        <name>heme b</name>
        <dbReference type="ChEBI" id="CHEBI:60344"/>
    </ligand>
    <ligandPart>
        <name>Fe</name>
        <dbReference type="ChEBI" id="CHEBI:18248"/>
    </ligandPart>
</feature>
<dbReference type="PANTHER" id="PTHR11475">
    <property type="entry name" value="OXIDASE/PEROXIDASE"/>
    <property type="match status" value="1"/>
</dbReference>
<dbReference type="Proteomes" id="UP000245910">
    <property type="component" value="Chromosome IIII"/>
</dbReference>
<keyword evidence="5" id="KW-0479">Metal-binding</keyword>
<dbReference type="GO" id="GO:0006979">
    <property type="term" value="P:response to oxidative stress"/>
    <property type="evidence" value="ECO:0007669"/>
    <property type="project" value="InterPro"/>
</dbReference>
<dbReference type="InterPro" id="IPR019791">
    <property type="entry name" value="Haem_peroxidase_animal"/>
</dbReference>
<keyword evidence="5" id="KW-0349">Heme</keyword>
<dbReference type="GO" id="GO:0004601">
    <property type="term" value="F:peroxidase activity"/>
    <property type="evidence" value="ECO:0007669"/>
    <property type="project" value="InterPro"/>
</dbReference>
<dbReference type="InterPro" id="IPR036396">
    <property type="entry name" value="Cyt_P450_sf"/>
</dbReference>
<dbReference type="CDD" id="cd05396">
    <property type="entry name" value="An_peroxidase_like"/>
    <property type="match status" value="1"/>
</dbReference>
<dbReference type="PROSITE" id="PS50292">
    <property type="entry name" value="PEROXIDASE_3"/>
    <property type="match status" value="1"/>
</dbReference>
<evidence type="ECO:0008006" key="8">
    <source>
        <dbReference type="Google" id="ProtNLM"/>
    </source>
</evidence>
<evidence type="ECO:0000313" key="7">
    <source>
        <dbReference type="Proteomes" id="UP000245910"/>
    </source>
</evidence>
<evidence type="ECO:0000256" key="4">
    <source>
        <dbReference type="ARBA" id="ARBA00023180"/>
    </source>
</evidence>
<name>A0A2L2STN3_9HYPO</name>
<dbReference type="GO" id="GO:0005576">
    <property type="term" value="C:extracellular region"/>
    <property type="evidence" value="ECO:0007669"/>
    <property type="project" value="UniProtKB-SubCell"/>
</dbReference>
<dbReference type="GO" id="GO:0016705">
    <property type="term" value="F:oxidoreductase activity, acting on paired donors, with incorporation or reduction of molecular oxygen"/>
    <property type="evidence" value="ECO:0007669"/>
    <property type="project" value="InterPro"/>
</dbReference>
<dbReference type="STRING" id="56646.A0A2L2STN3"/>
<dbReference type="GO" id="GO:0020037">
    <property type="term" value="F:heme binding"/>
    <property type="evidence" value="ECO:0007669"/>
    <property type="project" value="InterPro"/>
</dbReference>
<dbReference type="Pfam" id="PF03098">
    <property type="entry name" value="An_peroxidase"/>
    <property type="match status" value="1"/>
</dbReference>
<accession>A0A2L2STN3</accession>
<keyword evidence="4" id="KW-0325">Glycoprotein</keyword>
<evidence type="ECO:0000313" key="6">
    <source>
        <dbReference type="EMBL" id="CEI41529.1"/>
    </source>
</evidence>
<keyword evidence="5" id="KW-0408">Iron</keyword>
<dbReference type="Gene3D" id="1.10.630.10">
    <property type="entry name" value="Cytochrome P450"/>
    <property type="match status" value="1"/>
</dbReference>
<dbReference type="GO" id="GO:0005506">
    <property type="term" value="F:iron ion binding"/>
    <property type="evidence" value="ECO:0007669"/>
    <property type="project" value="InterPro"/>
</dbReference>
<dbReference type="SUPFAM" id="SSF48264">
    <property type="entry name" value="Cytochrome P450"/>
    <property type="match status" value="1"/>
</dbReference>
<protein>
    <recommendedName>
        <fullName evidence="8">Heme peroxidase</fullName>
    </recommendedName>
</protein>
<dbReference type="CDD" id="cd00302">
    <property type="entry name" value="cytochrome_P450"/>
    <property type="match status" value="1"/>
</dbReference>
<dbReference type="InterPro" id="IPR010255">
    <property type="entry name" value="Haem_peroxidase_sf"/>
</dbReference>
<proteinExistence type="predicted"/>
<dbReference type="SUPFAM" id="SSF48113">
    <property type="entry name" value="Heme-dependent peroxidases"/>
    <property type="match status" value="1"/>
</dbReference>
<evidence type="ECO:0000256" key="2">
    <source>
        <dbReference type="ARBA" id="ARBA00011881"/>
    </source>
</evidence>
<sequence length="1247" mass="142251">MSILIQDCSVGVIEAPKYNNFLITTSQLHFAHLSPLYCYFTLNMRQFFFLAAFTGLIGLAKSDNWLYDRYPARKDAGFVGNLPNDPPPEFHSEPPDLFVDWLRSVVNRNDSLELQNVFKNGTIPDHVNSIDDLILHVKTPKEPTTPILGPPIPIKAPAYDPQTEAARLFRHLNYPLDPRCLINKSSWWYRTYEGNCNWLKQSETSEGSVGTARQRDYQQHTYADGISKPREGPNAREVSNAFFKRKKKIYYEHTPLLLGLIEFIMHDVTYSQDSTEESIQVTMPKDEEVFPLNTTLKVQRTAAVPGTGTSESNPRENINMASTWLDISSLYGSTSDVALRLRSKVDGKLLTQEVQTPGTKASASYLPFNTMNVSTNTRSGVKVEDLFAGGDPRTNEDWLLLGVHTLLLREHNRLCNILKKQKPDWDDEQLYQTVRLVMSAKYALIANSYQMAYWTEEMPWPRDDGFPLYRQMFGENALEINPANTYPWPLVTKNGKPMTVSAEMAVVYRFHEFIIPSFPIKNQNNETLWEQNLFDTGFNATGFLNVGLERVLAGTVASHIPNFKSGVDEHFRSAEKYRGHQFDIVVSSIVHEREQGLPTFNQYFREYNKQNPKVVVPIRDTWSKFSSDPEVVRDLERLYDHPDDVDLVVGCQLDEEWFPGTTVPKSALIISLFSLFGMGNSDRFSIGFSMMRCLLVDRPWDCHPSNALEDLLWEHKKVPGFPNFRFYNEFWLKELDLPAHGTNLLWRLITENSEINCVQRSPLFPHDNITNPLMCIGIMAIIHFLQSWPWGDAPPSHIGWPIIGQALSFQRNPLKVLRRGFKKYSHSVSRCFGIKLASLTHYVITNPRDLQLMMDDNTSERKFSLHEFLRAINFELITKKVNFESDLHTQLIRSHFGNPSTLARFHPVIETASKDFLKRKPLTMGEPIRNANINNWIDEYITFVVSRCIVGPEGYDNPELITTFLKFNNDAIATMGLSSMLPGFLQFLASRTINKDFDAIRRVTLPIIKKRREMHGKTEEPVFMDFILEEVDDDNCVADLIAIIVWGGLVNLQATFSSTLLDIINEPDGQSKLLPTLQCANVAELDTFRSWEIESPWNSLRSAMFESIRLSGPITGPARIVLEKVPLASQPSMKLPSRSVATLSAYSTHRDTAAWGEDAATYRPARFIQKAPPVGQPEFITWGLEGPHMCPGRWFGQATIMVMTKSVLETYNFKPERRLSDEEKYVYTAGNVGRVPVGMEVELRAKN</sequence>
<dbReference type="Gene3D" id="1.10.640.10">
    <property type="entry name" value="Haem peroxidase domain superfamily, animal type"/>
    <property type="match status" value="1"/>
</dbReference>
<evidence type="ECO:0000256" key="3">
    <source>
        <dbReference type="ARBA" id="ARBA00022525"/>
    </source>
</evidence>
<evidence type="ECO:0000256" key="5">
    <source>
        <dbReference type="PIRSR" id="PIRSR619791-2"/>
    </source>
</evidence>
<organism evidence="6 7">
    <name type="scientific">Fusarium venenatum</name>
    <dbReference type="NCBI Taxonomy" id="56646"/>
    <lineage>
        <taxon>Eukaryota</taxon>
        <taxon>Fungi</taxon>
        <taxon>Dikarya</taxon>
        <taxon>Ascomycota</taxon>
        <taxon>Pezizomycotina</taxon>
        <taxon>Sordariomycetes</taxon>
        <taxon>Hypocreomycetidae</taxon>
        <taxon>Hypocreales</taxon>
        <taxon>Nectriaceae</taxon>
        <taxon>Fusarium</taxon>
    </lineage>
</organism>
<dbReference type="AlphaFoldDB" id="A0A2L2STN3"/>
<reference evidence="6" key="1">
    <citation type="submission" date="2014-10" db="EMBL/GenBank/DDBJ databases">
        <authorList>
            <person name="Seo M.-J."/>
            <person name="Seok Y.J."/>
            <person name="Cha I.-T."/>
        </authorList>
    </citation>
    <scope>NUCLEOTIDE SEQUENCE</scope>
    <source>
        <strain evidence="6">A3/5</strain>
    </source>
</reference>
<dbReference type="Pfam" id="PF00067">
    <property type="entry name" value="p450"/>
    <property type="match status" value="1"/>
</dbReference>
<dbReference type="InterPro" id="IPR001128">
    <property type="entry name" value="Cyt_P450"/>
</dbReference>
<comment type="subcellular location">
    <subcellularLocation>
        <location evidence="1">Secreted</location>
    </subcellularLocation>
</comment>